<dbReference type="RefSeq" id="WP_131153231.1">
    <property type="nucleotide sequence ID" value="NZ_CP036402.1"/>
</dbReference>
<dbReference type="PANTHER" id="PTHR33393">
    <property type="entry name" value="POLYGLUTAMINE SYNTHESIS ACCESSORY PROTEIN RV0574C-RELATED"/>
    <property type="match status" value="1"/>
</dbReference>
<dbReference type="SMART" id="SM00854">
    <property type="entry name" value="PGA_cap"/>
    <property type="match status" value="1"/>
</dbReference>
<dbReference type="Gene3D" id="3.60.21.10">
    <property type="match status" value="1"/>
</dbReference>
<evidence type="ECO:0000256" key="1">
    <source>
        <dbReference type="ARBA" id="ARBA00005662"/>
    </source>
</evidence>
<evidence type="ECO:0000259" key="2">
    <source>
        <dbReference type="SMART" id="SM00854"/>
    </source>
</evidence>
<evidence type="ECO:0000313" key="3">
    <source>
        <dbReference type="EMBL" id="QBI18233.1"/>
    </source>
</evidence>
<organism evidence="3 4">
    <name type="scientific">Egibacter rhizosphaerae</name>
    <dbReference type="NCBI Taxonomy" id="1670831"/>
    <lineage>
        <taxon>Bacteria</taxon>
        <taxon>Bacillati</taxon>
        <taxon>Actinomycetota</taxon>
        <taxon>Nitriliruptoria</taxon>
        <taxon>Egibacterales</taxon>
        <taxon>Egibacteraceae</taxon>
        <taxon>Egibacter</taxon>
    </lineage>
</organism>
<comment type="similarity">
    <text evidence="1">Belongs to the CapA family.</text>
</comment>
<dbReference type="CDD" id="cd07381">
    <property type="entry name" value="MPP_CapA"/>
    <property type="match status" value="1"/>
</dbReference>
<proteinExistence type="inferred from homology"/>
<dbReference type="InterPro" id="IPR029052">
    <property type="entry name" value="Metallo-depent_PP-like"/>
</dbReference>
<dbReference type="InterPro" id="IPR019079">
    <property type="entry name" value="Capsule_synth_CapA"/>
</dbReference>
<keyword evidence="4" id="KW-1185">Reference proteome</keyword>
<dbReference type="SUPFAM" id="SSF56300">
    <property type="entry name" value="Metallo-dependent phosphatases"/>
    <property type="match status" value="1"/>
</dbReference>
<dbReference type="OrthoDB" id="9810718at2"/>
<dbReference type="Pfam" id="PF09587">
    <property type="entry name" value="PGA_cap"/>
    <property type="match status" value="1"/>
</dbReference>
<protein>
    <submittedName>
        <fullName evidence="3">CapA family protein</fullName>
    </submittedName>
</protein>
<reference evidence="3 4" key="1">
    <citation type="submission" date="2019-01" db="EMBL/GenBank/DDBJ databases">
        <title>Egibacter rhizosphaerae EGI 80759T.</title>
        <authorList>
            <person name="Chen D.-D."/>
            <person name="Tian Y."/>
            <person name="Jiao J.-Y."/>
            <person name="Zhang X.-T."/>
            <person name="Zhang Y.-G."/>
            <person name="Zhang Y."/>
            <person name="Xiao M."/>
            <person name="Shu W.-S."/>
            <person name="Li W.-J."/>
        </authorList>
    </citation>
    <scope>NUCLEOTIDE SEQUENCE [LARGE SCALE GENOMIC DNA]</scope>
    <source>
        <strain evidence="3 4">EGI 80759</strain>
    </source>
</reference>
<dbReference type="EMBL" id="CP036402">
    <property type="protein sequence ID" value="QBI18233.1"/>
    <property type="molecule type" value="Genomic_DNA"/>
</dbReference>
<dbReference type="KEGG" id="erz:ER308_00690"/>
<gene>
    <name evidence="3" type="ORF">ER308_00690</name>
</gene>
<dbReference type="InterPro" id="IPR052169">
    <property type="entry name" value="CW_Biosynth-Accessory"/>
</dbReference>
<evidence type="ECO:0000313" key="4">
    <source>
        <dbReference type="Proteomes" id="UP000291469"/>
    </source>
</evidence>
<accession>A0A411YAI8</accession>
<dbReference type="PANTHER" id="PTHR33393:SF13">
    <property type="entry name" value="PGA BIOSYNTHESIS PROTEIN CAPA"/>
    <property type="match status" value="1"/>
</dbReference>
<dbReference type="Proteomes" id="UP000291469">
    <property type="component" value="Chromosome"/>
</dbReference>
<dbReference type="AlphaFoldDB" id="A0A411YAI8"/>
<feature type="domain" description="Capsule synthesis protein CapA" evidence="2">
    <location>
        <begin position="55"/>
        <end position="293"/>
    </location>
</feature>
<sequence>MIRRHRGTATRDCILGAVVVLGILVLLGDPPEVADADQPDPGAGQDGARAETVFSAAMVGDLMFGRHVEEVTRRQGPEAPLEPAAPYLDADYVSGNLEQVVSERDDLPEADKLIHLRTGPAPLEALDEAGFTTLTLANNHTMDHGLPGLADTIAALDEIGLDHVGAGEDLDDASDILYQEFGDLTVATLSFTDVFVEGFVARAFQGGVRSADPDAVVPAIERARSEADLVIAQFHWGEEYDFGPNADQRDLAEVAAQAGADVVVGHHPHVLMPVETIDDTLVLYSLGNFVFDQGWTRTRETAVARYELGRDGVARVVLEPMYIREATPRPLSGIDRPYRRARIHDQLAGDLDWERAGDALVAEIDHGHVLEQATDEGEGTGP</sequence>
<name>A0A411YAI8_9ACTN</name>